<sequence>MTGQPERSKDQPDRPAPLEGVREPRADRPERVRVTAPRSKAPLMPGRYSVSRELAEQSEVGEIFIRSLIRSQLRLALVVAGGFGVILAGVPVLMVLFPRINDITLFTVPLPWLLLGVGIYPVILVSAALYNRAAARNERRFRQLVDDDRLARPGWPGSPGGAE</sequence>
<feature type="compositionally biased region" description="Basic and acidic residues" evidence="1">
    <location>
        <begin position="20"/>
        <end position="33"/>
    </location>
</feature>
<accession>A0A1H1H5D7</accession>
<keyword evidence="2" id="KW-0812">Transmembrane</keyword>
<keyword evidence="2" id="KW-0472">Membrane</keyword>
<reference evidence="3 4" key="1">
    <citation type="submission" date="2016-10" db="EMBL/GenBank/DDBJ databases">
        <authorList>
            <person name="de Groot N.N."/>
        </authorList>
    </citation>
    <scope>NUCLEOTIDE SEQUENCE [LARGE SCALE GENOMIC DNA]</scope>
    <source>
        <strain evidence="3 4">DSM 20117</strain>
    </source>
</reference>
<dbReference type="Proteomes" id="UP000181917">
    <property type="component" value="Unassembled WGS sequence"/>
</dbReference>
<organism evidence="3 4">
    <name type="scientific">Crystallibacter crystallopoietes</name>
    <dbReference type="NCBI Taxonomy" id="37928"/>
    <lineage>
        <taxon>Bacteria</taxon>
        <taxon>Bacillati</taxon>
        <taxon>Actinomycetota</taxon>
        <taxon>Actinomycetes</taxon>
        <taxon>Micrococcales</taxon>
        <taxon>Micrococcaceae</taxon>
        <taxon>Crystallibacter</taxon>
    </lineage>
</organism>
<dbReference type="AlphaFoldDB" id="A0A1H1H5D7"/>
<feature type="region of interest" description="Disordered" evidence="1">
    <location>
        <begin position="1"/>
        <end position="37"/>
    </location>
</feature>
<keyword evidence="4" id="KW-1185">Reference proteome</keyword>
<proteinExistence type="predicted"/>
<gene>
    <name evidence="3" type="ORF">SAMN04489742_4592</name>
</gene>
<dbReference type="RefSeq" id="WP_335644192.1">
    <property type="nucleotide sequence ID" value="NZ_CP018863.1"/>
</dbReference>
<protein>
    <submittedName>
        <fullName evidence="3">Uncharacterized protein</fullName>
    </submittedName>
</protein>
<feature type="compositionally biased region" description="Basic and acidic residues" evidence="1">
    <location>
        <begin position="1"/>
        <end position="13"/>
    </location>
</feature>
<dbReference type="EMBL" id="FNKH01000002">
    <property type="protein sequence ID" value="SDR20660.1"/>
    <property type="molecule type" value="Genomic_DNA"/>
</dbReference>
<feature type="transmembrane region" description="Helical" evidence="2">
    <location>
        <begin position="75"/>
        <end position="97"/>
    </location>
</feature>
<evidence type="ECO:0000313" key="3">
    <source>
        <dbReference type="EMBL" id="SDR20660.1"/>
    </source>
</evidence>
<dbReference type="STRING" id="37928.SAMN04489742_4592"/>
<name>A0A1H1H5D7_9MICC</name>
<evidence type="ECO:0000313" key="4">
    <source>
        <dbReference type="Proteomes" id="UP000181917"/>
    </source>
</evidence>
<evidence type="ECO:0000256" key="2">
    <source>
        <dbReference type="SAM" id="Phobius"/>
    </source>
</evidence>
<evidence type="ECO:0000256" key="1">
    <source>
        <dbReference type="SAM" id="MobiDB-lite"/>
    </source>
</evidence>
<keyword evidence="2" id="KW-1133">Transmembrane helix</keyword>
<feature type="transmembrane region" description="Helical" evidence="2">
    <location>
        <begin position="109"/>
        <end position="130"/>
    </location>
</feature>